<name>A0A8S5V0H4_9CAUD</name>
<proteinExistence type="predicted"/>
<organism evidence="1">
    <name type="scientific">Podoviridae sp. ctJDl18</name>
    <dbReference type="NCBI Taxonomy" id="2825242"/>
    <lineage>
        <taxon>Viruses</taxon>
        <taxon>Duplodnaviria</taxon>
        <taxon>Heunggongvirae</taxon>
        <taxon>Uroviricota</taxon>
        <taxon>Caudoviricetes</taxon>
    </lineage>
</organism>
<reference evidence="1" key="1">
    <citation type="journal article" date="2021" name="Proc. Natl. Acad. Sci. U.S.A.">
        <title>A Catalog of Tens of Thousands of Viruses from Human Metagenomes Reveals Hidden Associations with Chronic Diseases.</title>
        <authorList>
            <person name="Tisza M.J."/>
            <person name="Buck C.B."/>
        </authorList>
    </citation>
    <scope>NUCLEOTIDE SEQUENCE</scope>
    <source>
        <strain evidence="1">CtJDl18</strain>
    </source>
</reference>
<dbReference type="EMBL" id="BK016178">
    <property type="protein sequence ID" value="DAG00250.1"/>
    <property type="molecule type" value="Genomic_DNA"/>
</dbReference>
<sequence>MPIGDKFRKLITNFRYFSLYLHSKTISNQLNS</sequence>
<accession>A0A8S5V0H4</accession>
<evidence type="ECO:0000313" key="1">
    <source>
        <dbReference type="EMBL" id="DAG00250.1"/>
    </source>
</evidence>
<protein>
    <submittedName>
        <fullName evidence="1">Uncharacterized protein</fullName>
    </submittedName>
</protein>